<evidence type="ECO:0008006" key="4">
    <source>
        <dbReference type="Google" id="ProtNLM"/>
    </source>
</evidence>
<feature type="signal peptide" evidence="1">
    <location>
        <begin position="1"/>
        <end position="21"/>
    </location>
</feature>
<feature type="chain" id="PRO_5039220669" description="Extracellular protein" evidence="1">
    <location>
        <begin position="22"/>
        <end position="104"/>
    </location>
</feature>
<protein>
    <recommendedName>
        <fullName evidence="4">Extracellular protein</fullName>
    </recommendedName>
</protein>
<dbReference type="STRING" id="1423770.FD29_GL001499"/>
<organism evidence="2 3">
    <name type="scientific">Companilactobacillus mindensis DSM 14500</name>
    <dbReference type="NCBI Taxonomy" id="1423770"/>
    <lineage>
        <taxon>Bacteria</taxon>
        <taxon>Bacillati</taxon>
        <taxon>Bacillota</taxon>
        <taxon>Bacilli</taxon>
        <taxon>Lactobacillales</taxon>
        <taxon>Lactobacillaceae</taxon>
        <taxon>Companilactobacillus</taxon>
    </lineage>
</organism>
<evidence type="ECO:0000313" key="2">
    <source>
        <dbReference type="EMBL" id="KRL42848.1"/>
    </source>
</evidence>
<name>A0A0R1QDM6_9LACO</name>
<proteinExistence type="predicted"/>
<sequence>MKKKIFIGIILSAISTGSFFAGRALVKHMQHSAVKKDREKLESYVEKYLHGNEKLMEFVGTLSDTQVKELLDILSSLQKEQDQLKIKAPVFPKYLEKKVTNLIS</sequence>
<keyword evidence="1" id="KW-0732">Signal</keyword>
<accession>A0A0R1QDM6</accession>
<dbReference type="Proteomes" id="UP000050872">
    <property type="component" value="Unassembled WGS sequence"/>
</dbReference>
<evidence type="ECO:0000313" key="3">
    <source>
        <dbReference type="Proteomes" id="UP000050872"/>
    </source>
</evidence>
<evidence type="ECO:0000256" key="1">
    <source>
        <dbReference type="SAM" id="SignalP"/>
    </source>
</evidence>
<dbReference type="AlphaFoldDB" id="A0A0R1QDM6"/>
<reference evidence="2 3" key="1">
    <citation type="journal article" date="2015" name="Genome Announc.">
        <title>Expanding the biotechnology potential of lactobacilli through comparative genomics of 213 strains and associated genera.</title>
        <authorList>
            <person name="Sun Z."/>
            <person name="Harris H.M."/>
            <person name="McCann A."/>
            <person name="Guo C."/>
            <person name="Argimon S."/>
            <person name="Zhang W."/>
            <person name="Yang X."/>
            <person name="Jeffery I.B."/>
            <person name="Cooney J.C."/>
            <person name="Kagawa T.F."/>
            <person name="Liu W."/>
            <person name="Song Y."/>
            <person name="Salvetti E."/>
            <person name="Wrobel A."/>
            <person name="Rasinkangas P."/>
            <person name="Parkhill J."/>
            <person name="Rea M.C."/>
            <person name="O'Sullivan O."/>
            <person name="Ritari J."/>
            <person name="Douillard F.P."/>
            <person name="Paul Ross R."/>
            <person name="Yang R."/>
            <person name="Briner A.E."/>
            <person name="Felis G.E."/>
            <person name="de Vos W.M."/>
            <person name="Barrangou R."/>
            <person name="Klaenhammer T.R."/>
            <person name="Caufield P.W."/>
            <person name="Cui Y."/>
            <person name="Zhang H."/>
            <person name="O'Toole P.W."/>
        </authorList>
    </citation>
    <scope>NUCLEOTIDE SEQUENCE [LARGE SCALE GENOMIC DNA]</scope>
    <source>
        <strain evidence="2 3">DSM 14500</strain>
    </source>
</reference>
<gene>
    <name evidence="2" type="ORF">FD29_GL001499</name>
</gene>
<dbReference type="OrthoDB" id="2322311at2"/>
<dbReference type="PATRIC" id="fig|1423770.3.peg.1537"/>
<dbReference type="EMBL" id="AZEZ01000099">
    <property type="protein sequence ID" value="KRL42848.1"/>
    <property type="molecule type" value="Genomic_DNA"/>
</dbReference>
<comment type="caution">
    <text evidence="2">The sequence shown here is derived from an EMBL/GenBank/DDBJ whole genome shotgun (WGS) entry which is preliminary data.</text>
</comment>
<dbReference type="RefSeq" id="WP_057888797.1">
    <property type="nucleotide sequence ID" value="NZ_AZEZ01000099.1"/>
</dbReference>
<keyword evidence="3" id="KW-1185">Reference proteome</keyword>